<dbReference type="Gene3D" id="3.40.220.10">
    <property type="entry name" value="Leucine Aminopeptidase, subunit E, domain 1"/>
    <property type="match status" value="1"/>
</dbReference>
<sequence>MQSTLENVEEIIQSEADILTVEEVKIPPRTEVRCPAKLKKTLTELTLKELQEYKKENTIPDTKNVKMIKGDLFTAPDDYSLAHGVSKDFKIEKGIAKELKNKFSGVDQLRNQGKEVGEVARLGSELTARLKRVYSEVYENIESAKCSRIAQYNKKTKEKEFAIGDLVYLRDMAAKIGISKKLAKYWKGPYRVIKKIGPVTYKIQKVGTREEQVVHVNRLKPYYGSKYSENEEEQVSDESEEESGKEDEDSEYEGNLPGVIFPQFLDIPITQGDELPREEDKKASSQPKRTE</sequence>
<accession>A0ABQ9J6Q6</accession>
<proteinExistence type="predicted"/>
<dbReference type="Proteomes" id="UP001162164">
    <property type="component" value="Unassembled WGS sequence"/>
</dbReference>
<dbReference type="PANTHER" id="PTHR12521">
    <property type="entry name" value="PROTEIN C6ORF130"/>
    <property type="match status" value="1"/>
</dbReference>
<protein>
    <recommendedName>
        <fullName evidence="2">Integrase p58-like C-terminal domain-containing protein</fullName>
    </recommendedName>
</protein>
<feature type="region of interest" description="Disordered" evidence="1">
    <location>
        <begin position="225"/>
        <end position="291"/>
    </location>
</feature>
<feature type="compositionally biased region" description="Acidic residues" evidence="1">
    <location>
        <begin position="230"/>
        <end position="252"/>
    </location>
</feature>
<evidence type="ECO:0000256" key="1">
    <source>
        <dbReference type="SAM" id="MobiDB-lite"/>
    </source>
</evidence>
<comment type="caution">
    <text evidence="3">The sequence shown here is derived from an EMBL/GenBank/DDBJ whole genome shotgun (WGS) entry which is preliminary data.</text>
</comment>
<name>A0ABQ9J6Q6_9CUCU</name>
<reference evidence="3" key="1">
    <citation type="journal article" date="2023" name="Insect Mol. Biol.">
        <title>Genome sequencing provides insights into the evolution of gene families encoding plant cell wall-degrading enzymes in longhorned beetles.</title>
        <authorList>
            <person name="Shin N.R."/>
            <person name="Okamura Y."/>
            <person name="Kirsch R."/>
            <person name="Pauchet Y."/>
        </authorList>
    </citation>
    <scope>NUCLEOTIDE SEQUENCE</scope>
    <source>
        <strain evidence="3">MMC_N1</strain>
    </source>
</reference>
<evidence type="ECO:0000313" key="3">
    <source>
        <dbReference type="EMBL" id="KAJ8973650.1"/>
    </source>
</evidence>
<dbReference type="SUPFAM" id="SSF52949">
    <property type="entry name" value="Macro domain-like"/>
    <property type="match status" value="1"/>
</dbReference>
<dbReference type="EMBL" id="JAPWTJ010001138">
    <property type="protein sequence ID" value="KAJ8973650.1"/>
    <property type="molecule type" value="Genomic_DNA"/>
</dbReference>
<feature type="compositionally biased region" description="Basic and acidic residues" evidence="1">
    <location>
        <begin position="274"/>
        <end position="291"/>
    </location>
</feature>
<evidence type="ECO:0000313" key="4">
    <source>
        <dbReference type="Proteomes" id="UP001162164"/>
    </source>
</evidence>
<keyword evidence="4" id="KW-1185">Reference proteome</keyword>
<feature type="domain" description="Integrase p58-like C-terminal" evidence="2">
    <location>
        <begin position="188"/>
        <end position="221"/>
    </location>
</feature>
<organism evidence="3 4">
    <name type="scientific">Molorchus minor</name>
    <dbReference type="NCBI Taxonomy" id="1323400"/>
    <lineage>
        <taxon>Eukaryota</taxon>
        <taxon>Metazoa</taxon>
        <taxon>Ecdysozoa</taxon>
        <taxon>Arthropoda</taxon>
        <taxon>Hexapoda</taxon>
        <taxon>Insecta</taxon>
        <taxon>Pterygota</taxon>
        <taxon>Neoptera</taxon>
        <taxon>Endopterygota</taxon>
        <taxon>Coleoptera</taxon>
        <taxon>Polyphaga</taxon>
        <taxon>Cucujiformia</taxon>
        <taxon>Chrysomeloidea</taxon>
        <taxon>Cerambycidae</taxon>
        <taxon>Lamiinae</taxon>
        <taxon>Monochamini</taxon>
        <taxon>Molorchus</taxon>
    </lineage>
</organism>
<gene>
    <name evidence="3" type="ORF">NQ317_002924</name>
</gene>
<dbReference type="InterPro" id="IPR050892">
    <property type="entry name" value="ADP-ribose_metab_enzymes"/>
</dbReference>
<dbReference type="Pfam" id="PF22938">
    <property type="entry name" value="Integrase_p58_C"/>
    <property type="match status" value="1"/>
</dbReference>
<dbReference type="InterPro" id="IPR043472">
    <property type="entry name" value="Macro_dom-like"/>
</dbReference>
<dbReference type="PANTHER" id="PTHR12521:SF0">
    <property type="entry name" value="ADP-RIBOSE GLYCOHYDROLASE OARD1"/>
    <property type="match status" value="1"/>
</dbReference>
<evidence type="ECO:0000259" key="2">
    <source>
        <dbReference type="Pfam" id="PF22938"/>
    </source>
</evidence>
<dbReference type="InterPro" id="IPR054465">
    <property type="entry name" value="Integrase_p58-like_C"/>
</dbReference>